<comment type="caution">
    <text evidence="4">The sequence shown here is derived from an EMBL/GenBank/DDBJ whole genome shotgun (WGS) entry which is preliminary data.</text>
</comment>
<evidence type="ECO:0000256" key="1">
    <source>
        <dbReference type="ARBA" id="ARBA00022679"/>
    </source>
</evidence>
<dbReference type="Pfam" id="PF12802">
    <property type="entry name" value="MarR_2"/>
    <property type="match status" value="1"/>
</dbReference>
<keyword evidence="1" id="KW-0808">Transferase</keyword>
<dbReference type="SUPFAM" id="SSF46785">
    <property type="entry name" value="Winged helix' DNA-binding domain"/>
    <property type="match status" value="1"/>
</dbReference>
<dbReference type="SMART" id="SM00347">
    <property type="entry name" value="HTH_MARR"/>
    <property type="match status" value="1"/>
</dbReference>
<sequence>MAIASPQDELERDIAAVRRFNRFYTQKIGVLGEGWLHSPFTLTEARVLYEVAHRVDATATELARDLALDAGYLSRILASFEKKKLLKRTPSETDRRRYHLSLTDKGHKTFAPLEESTRADVSAMLEPMPPAERHRMVQAMDAIEAAMGAGASHPPGYILRAPKPGDLTLVISRQARLYAEEYGWNAEFEWMAGEIAVNFAKTFDPGKERCWIAERDGAVIGSVFLVKDSDTVAKLRLLYVDASARGLGLGKRLVEECVAQARAFGYKKLILWTNDILAAARSIYIRRGFRLVKEERHHSFGKDLMGQYWELDLEAKECPAEHRRSA</sequence>
<dbReference type="InterPro" id="IPR050769">
    <property type="entry name" value="NAT_camello-type"/>
</dbReference>
<evidence type="ECO:0000313" key="5">
    <source>
        <dbReference type="Proteomes" id="UP001230156"/>
    </source>
</evidence>
<dbReference type="Pfam" id="PF00583">
    <property type="entry name" value="Acetyltransf_1"/>
    <property type="match status" value="1"/>
</dbReference>
<proteinExistence type="predicted"/>
<keyword evidence="5" id="KW-1185">Reference proteome</keyword>
<evidence type="ECO:0000259" key="3">
    <source>
        <dbReference type="PROSITE" id="PS51186"/>
    </source>
</evidence>
<reference evidence="5" key="1">
    <citation type="submission" date="2023-08" db="EMBL/GenBank/DDBJ databases">
        <title>Rhodospirillaceae gen. nov., a novel taxon isolated from the Yangtze River Yuezi River estuary sludge.</title>
        <authorList>
            <person name="Ruan L."/>
        </authorList>
    </citation>
    <scope>NUCLEOTIDE SEQUENCE [LARGE SCALE GENOMIC DNA]</scope>
    <source>
        <strain evidence="5">R-7</strain>
    </source>
</reference>
<dbReference type="EMBL" id="JAUYVI010000009">
    <property type="protein sequence ID" value="MDQ7251158.1"/>
    <property type="molecule type" value="Genomic_DNA"/>
</dbReference>
<dbReference type="PANTHER" id="PTHR13947">
    <property type="entry name" value="GNAT FAMILY N-ACETYLTRANSFERASE"/>
    <property type="match status" value="1"/>
</dbReference>
<dbReference type="PRINTS" id="PR00598">
    <property type="entry name" value="HTHMARR"/>
</dbReference>
<feature type="domain" description="HTH marR-type" evidence="2">
    <location>
        <begin position="7"/>
        <end position="145"/>
    </location>
</feature>
<dbReference type="InterPro" id="IPR000182">
    <property type="entry name" value="GNAT_dom"/>
</dbReference>
<dbReference type="InterPro" id="IPR036388">
    <property type="entry name" value="WH-like_DNA-bd_sf"/>
</dbReference>
<evidence type="ECO:0000313" key="4">
    <source>
        <dbReference type="EMBL" id="MDQ7251158.1"/>
    </source>
</evidence>
<name>A0ABU0YWV9_9PROT</name>
<dbReference type="InterPro" id="IPR000835">
    <property type="entry name" value="HTH_MarR-typ"/>
</dbReference>
<dbReference type="Gene3D" id="1.10.10.10">
    <property type="entry name" value="Winged helix-like DNA-binding domain superfamily/Winged helix DNA-binding domain"/>
    <property type="match status" value="1"/>
</dbReference>
<dbReference type="CDD" id="cd04301">
    <property type="entry name" value="NAT_SF"/>
    <property type="match status" value="1"/>
</dbReference>
<dbReference type="Proteomes" id="UP001230156">
    <property type="component" value="Unassembled WGS sequence"/>
</dbReference>
<dbReference type="InterPro" id="IPR036390">
    <property type="entry name" value="WH_DNA-bd_sf"/>
</dbReference>
<dbReference type="PROSITE" id="PS50995">
    <property type="entry name" value="HTH_MARR_2"/>
    <property type="match status" value="1"/>
</dbReference>
<evidence type="ECO:0000259" key="2">
    <source>
        <dbReference type="PROSITE" id="PS50995"/>
    </source>
</evidence>
<dbReference type="SUPFAM" id="SSF55729">
    <property type="entry name" value="Acyl-CoA N-acyltransferases (Nat)"/>
    <property type="match status" value="1"/>
</dbReference>
<dbReference type="Gene3D" id="3.40.630.30">
    <property type="match status" value="1"/>
</dbReference>
<gene>
    <name evidence="4" type="ORF">Q8A70_25955</name>
</gene>
<protein>
    <submittedName>
        <fullName evidence="4">Helix-turn-helix domain-containing GNAT family N-acetyltransferase</fullName>
    </submittedName>
</protein>
<feature type="domain" description="N-acetyltransferase" evidence="3">
    <location>
        <begin position="157"/>
        <end position="314"/>
    </location>
</feature>
<dbReference type="PANTHER" id="PTHR13947:SF37">
    <property type="entry name" value="LD18367P"/>
    <property type="match status" value="1"/>
</dbReference>
<dbReference type="PROSITE" id="PS51186">
    <property type="entry name" value="GNAT"/>
    <property type="match status" value="1"/>
</dbReference>
<accession>A0ABU0YWV9</accession>
<dbReference type="RefSeq" id="WP_379961249.1">
    <property type="nucleotide sequence ID" value="NZ_JAUYVI010000009.1"/>
</dbReference>
<organism evidence="4 5">
    <name type="scientific">Dongia sedimenti</name>
    <dbReference type="NCBI Taxonomy" id="3064282"/>
    <lineage>
        <taxon>Bacteria</taxon>
        <taxon>Pseudomonadati</taxon>
        <taxon>Pseudomonadota</taxon>
        <taxon>Alphaproteobacteria</taxon>
        <taxon>Rhodospirillales</taxon>
        <taxon>Dongiaceae</taxon>
        <taxon>Dongia</taxon>
    </lineage>
</organism>
<dbReference type="InterPro" id="IPR016181">
    <property type="entry name" value="Acyl_CoA_acyltransferase"/>
</dbReference>